<feature type="transmembrane region" description="Helical" evidence="1">
    <location>
        <begin position="344"/>
        <end position="362"/>
    </location>
</feature>
<dbReference type="EMBL" id="BMOS01000013">
    <property type="protein sequence ID" value="GGN58691.1"/>
    <property type="molecule type" value="Genomic_DNA"/>
</dbReference>
<feature type="transmembrane region" description="Helical" evidence="1">
    <location>
        <begin position="12"/>
        <end position="31"/>
    </location>
</feature>
<reference evidence="3" key="2">
    <citation type="submission" date="2020-09" db="EMBL/GenBank/DDBJ databases">
        <authorList>
            <person name="Sun Q."/>
            <person name="Ohkuma M."/>
        </authorList>
    </citation>
    <scope>NUCLEOTIDE SEQUENCE</scope>
    <source>
        <strain evidence="3">JCM 17251</strain>
    </source>
</reference>
<feature type="transmembrane region" description="Helical" evidence="1">
    <location>
        <begin position="37"/>
        <end position="56"/>
    </location>
</feature>
<feature type="transmembrane region" description="Helical" evidence="1">
    <location>
        <begin position="368"/>
        <end position="385"/>
    </location>
</feature>
<keyword evidence="4" id="KW-1185">Reference proteome</keyword>
<evidence type="ECO:0000313" key="4">
    <source>
        <dbReference type="Proteomes" id="UP000624041"/>
    </source>
</evidence>
<dbReference type="InterPro" id="IPR014529">
    <property type="entry name" value="UCP026631"/>
</dbReference>
<keyword evidence="1" id="KW-1133">Transmembrane helix</keyword>
<organism evidence="3 4">
    <name type="scientific">Oceanobacillus indicireducens</name>
    <dbReference type="NCBI Taxonomy" id="1004261"/>
    <lineage>
        <taxon>Bacteria</taxon>
        <taxon>Bacillati</taxon>
        <taxon>Bacillota</taxon>
        <taxon>Bacilli</taxon>
        <taxon>Bacillales</taxon>
        <taxon>Bacillaceae</taxon>
        <taxon>Oceanobacillus</taxon>
    </lineage>
</organism>
<sequence length="472" mass="54026">MFEERRLHPAAIIFNILKVIKELFFSLLIVLVAGNFLIFSIALGAFSILASVYGILSWYRFSYYVTDDELWIEYGIFKRTKRSIAKNRIQSIDLTESVIHRIFKLTRVQIETASGGEKAEAALSAVSLKDAKELREVLKNSGKAGTLVPEEMYLAQKEISFSRLLLAGITSGGLGIIIGFIVVGLSEFDELIPEMVYNYTYEWLVTASIIFIVLIILGVLATIWLLSILWTLLRYGKFTIRRTEDELFITRGLLERKQLTIPLHRIQAIGIEENILRQPFGYAFIFAEIAGGNTDGKLADSTILFPLLHKREIAAFLDEFAPDFSWQEEEVEWTKPPPAALPYYYVRSSVLFLLASIAVFIFFRSFAWIPIALFALSLGLGWLSYKDAGFYLKGNRLLLRYRHVKRTTVLIQQKRIQAFEKKNHALERKWSLASMKISILSNTGGKHYHVKNLEEEKVNQLGDRIAYRNKLE</sequence>
<feature type="transmembrane region" description="Helical" evidence="1">
    <location>
        <begin position="203"/>
        <end position="233"/>
    </location>
</feature>
<dbReference type="Pfam" id="PF03703">
    <property type="entry name" value="bPH_2"/>
    <property type="match status" value="3"/>
</dbReference>
<gene>
    <name evidence="3" type="ORF">GCM10007971_21040</name>
</gene>
<reference evidence="3" key="1">
    <citation type="journal article" date="2014" name="Int. J. Syst. Evol. Microbiol.">
        <title>Complete genome sequence of Corynebacterium casei LMG S-19264T (=DSM 44701T), isolated from a smear-ripened cheese.</title>
        <authorList>
            <consortium name="US DOE Joint Genome Institute (JGI-PGF)"/>
            <person name="Walter F."/>
            <person name="Albersmeier A."/>
            <person name="Kalinowski J."/>
            <person name="Ruckert C."/>
        </authorList>
    </citation>
    <scope>NUCLEOTIDE SEQUENCE</scope>
    <source>
        <strain evidence="3">JCM 17251</strain>
    </source>
</reference>
<name>A0A918D1T0_9BACI</name>
<comment type="caution">
    <text evidence="3">The sequence shown here is derived from an EMBL/GenBank/DDBJ whole genome shotgun (WGS) entry which is preliminary data.</text>
</comment>
<dbReference type="Proteomes" id="UP000624041">
    <property type="component" value="Unassembled WGS sequence"/>
</dbReference>
<dbReference type="PIRSF" id="PIRSF026631">
    <property type="entry name" value="UCP026631"/>
    <property type="match status" value="1"/>
</dbReference>
<keyword evidence="1" id="KW-0472">Membrane</keyword>
<evidence type="ECO:0000313" key="3">
    <source>
        <dbReference type="EMBL" id="GGN58691.1"/>
    </source>
</evidence>
<accession>A0A918D1T0</accession>
<dbReference type="AlphaFoldDB" id="A0A918D1T0"/>
<dbReference type="PANTHER" id="PTHR34473">
    <property type="entry name" value="UPF0699 TRANSMEMBRANE PROTEIN YDBS"/>
    <property type="match status" value="1"/>
</dbReference>
<protein>
    <submittedName>
        <fullName evidence="3">Membrane protein</fullName>
    </submittedName>
</protein>
<dbReference type="InterPro" id="IPR005182">
    <property type="entry name" value="YdbS-like_PH"/>
</dbReference>
<feature type="domain" description="YdbS-like PH" evidence="2">
    <location>
        <begin position="385"/>
        <end position="461"/>
    </location>
</feature>
<feature type="domain" description="YdbS-like PH" evidence="2">
    <location>
        <begin position="58"/>
        <end position="136"/>
    </location>
</feature>
<evidence type="ECO:0000259" key="2">
    <source>
        <dbReference type="Pfam" id="PF03703"/>
    </source>
</evidence>
<feature type="domain" description="YdbS-like PH" evidence="2">
    <location>
        <begin position="238"/>
        <end position="317"/>
    </location>
</feature>
<feature type="transmembrane region" description="Helical" evidence="1">
    <location>
        <begin position="164"/>
        <end position="183"/>
    </location>
</feature>
<dbReference type="PANTHER" id="PTHR34473:SF2">
    <property type="entry name" value="UPF0699 TRANSMEMBRANE PROTEIN YDBT"/>
    <property type="match status" value="1"/>
</dbReference>
<evidence type="ECO:0000256" key="1">
    <source>
        <dbReference type="SAM" id="Phobius"/>
    </source>
</evidence>
<proteinExistence type="predicted"/>
<keyword evidence="1" id="KW-0812">Transmembrane</keyword>